<evidence type="ECO:0000313" key="2">
    <source>
        <dbReference type="EMBL" id="EJK59084.1"/>
    </source>
</evidence>
<keyword evidence="3" id="KW-1185">Reference proteome</keyword>
<dbReference type="AlphaFoldDB" id="K0S2M6"/>
<reference evidence="2 3" key="1">
    <citation type="journal article" date="2012" name="Genome Biol.">
        <title>Genome and low-iron response of an oceanic diatom adapted to chronic iron limitation.</title>
        <authorList>
            <person name="Lommer M."/>
            <person name="Specht M."/>
            <person name="Roy A.S."/>
            <person name="Kraemer L."/>
            <person name="Andreson R."/>
            <person name="Gutowska M.A."/>
            <person name="Wolf J."/>
            <person name="Bergner S.V."/>
            <person name="Schilhabel M.B."/>
            <person name="Klostermeier U.C."/>
            <person name="Beiko R.G."/>
            <person name="Rosenstiel P."/>
            <person name="Hippler M."/>
            <person name="Laroche J."/>
        </authorList>
    </citation>
    <scope>NUCLEOTIDE SEQUENCE [LARGE SCALE GENOMIC DNA]</scope>
    <source>
        <strain evidence="2 3">CCMP1005</strain>
    </source>
</reference>
<protein>
    <submittedName>
        <fullName evidence="2">Uncharacterized protein</fullName>
    </submittedName>
</protein>
<evidence type="ECO:0000313" key="3">
    <source>
        <dbReference type="Proteomes" id="UP000266841"/>
    </source>
</evidence>
<organism evidence="2 3">
    <name type="scientific">Thalassiosira oceanica</name>
    <name type="common">Marine diatom</name>
    <dbReference type="NCBI Taxonomy" id="159749"/>
    <lineage>
        <taxon>Eukaryota</taxon>
        <taxon>Sar</taxon>
        <taxon>Stramenopiles</taxon>
        <taxon>Ochrophyta</taxon>
        <taxon>Bacillariophyta</taxon>
        <taxon>Coscinodiscophyceae</taxon>
        <taxon>Thalassiosirophycidae</taxon>
        <taxon>Thalassiosirales</taxon>
        <taxon>Thalassiosiraceae</taxon>
        <taxon>Thalassiosira</taxon>
    </lineage>
</organism>
<dbReference type="Proteomes" id="UP000266841">
    <property type="component" value="Unassembled WGS sequence"/>
</dbReference>
<feature type="region of interest" description="Disordered" evidence="1">
    <location>
        <begin position="1"/>
        <end position="108"/>
    </location>
</feature>
<gene>
    <name evidence="2" type="ORF">THAOC_20738</name>
</gene>
<feature type="non-terminal residue" evidence="2">
    <location>
        <position position="1"/>
    </location>
</feature>
<proteinExistence type="predicted"/>
<evidence type="ECO:0000256" key="1">
    <source>
        <dbReference type="SAM" id="MobiDB-lite"/>
    </source>
</evidence>
<dbReference type="EMBL" id="AGNL01023673">
    <property type="protein sequence ID" value="EJK59084.1"/>
    <property type="molecule type" value="Genomic_DNA"/>
</dbReference>
<name>K0S2M6_THAOC</name>
<feature type="compositionally biased region" description="Gly residues" evidence="1">
    <location>
        <begin position="87"/>
        <end position="100"/>
    </location>
</feature>
<feature type="compositionally biased region" description="Low complexity" evidence="1">
    <location>
        <begin position="33"/>
        <end position="53"/>
    </location>
</feature>
<sequence>RRADEVRPPGPRGGLRGTRLVPVPGLGRRGEDASSTAGGAGASSAAVARSGTSWAPSDEIGSGGVARFQQLLWGGEGPAAPSTSGDSAGGSSAGGPGSGEGARPPRRP</sequence>
<comment type="caution">
    <text evidence="2">The sequence shown here is derived from an EMBL/GenBank/DDBJ whole genome shotgun (WGS) entry which is preliminary data.</text>
</comment>
<accession>K0S2M6</accession>